<protein>
    <submittedName>
        <fullName evidence="3">MerR family transcriptional regulator</fullName>
    </submittedName>
</protein>
<evidence type="ECO:0000259" key="2">
    <source>
        <dbReference type="Pfam" id="PF13411"/>
    </source>
</evidence>
<evidence type="ECO:0000313" key="3">
    <source>
        <dbReference type="EMBL" id="TMI91615.1"/>
    </source>
</evidence>
<dbReference type="InterPro" id="IPR000551">
    <property type="entry name" value="MerR-type_HTH_dom"/>
</dbReference>
<dbReference type="CDD" id="cd00592">
    <property type="entry name" value="HTH_MerR-like"/>
    <property type="match status" value="1"/>
</dbReference>
<dbReference type="Pfam" id="PF13411">
    <property type="entry name" value="MerR_1"/>
    <property type="match status" value="1"/>
</dbReference>
<organism evidence="3 4">
    <name type="scientific">Candidatus Segetimicrobium genomatis</name>
    <dbReference type="NCBI Taxonomy" id="2569760"/>
    <lineage>
        <taxon>Bacteria</taxon>
        <taxon>Bacillati</taxon>
        <taxon>Candidatus Sysuimicrobiota</taxon>
        <taxon>Candidatus Sysuimicrobiia</taxon>
        <taxon>Candidatus Sysuimicrobiales</taxon>
        <taxon>Candidatus Segetimicrobiaceae</taxon>
        <taxon>Candidatus Segetimicrobium</taxon>
    </lineage>
</organism>
<dbReference type="EMBL" id="VBAK01000088">
    <property type="protein sequence ID" value="TMI91615.1"/>
    <property type="molecule type" value="Genomic_DNA"/>
</dbReference>
<sequence>MQDLEFPFLSPRIVAGLTGVSPGTLRRWRTQGIPNGTRRRGLNGAGRRRNGGSPLYSWSDVEQLQQAAHLLKTRRLSLAEVKRLLQKSAAENTGPARRDWVIARPKPRGTR</sequence>
<proteinExistence type="predicted"/>
<reference evidence="3 4" key="1">
    <citation type="journal article" date="2019" name="Nat. Microbiol.">
        <title>Mediterranean grassland soil C-N compound turnover is dependent on rainfall and depth, and is mediated by genomically divergent microorganisms.</title>
        <authorList>
            <person name="Diamond S."/>
            <person name="Andeer P.F."/>
            <person name="Li Z."/>
            <person name="Crits-Christoph A."/>
            <person name="Burstein D."/>
            <person name="Anantharaman K."/>
            <person name="Lane K.R."/>
            <person name="Thomas B.C."/>
            <person name="Pan C."/>
            <person name="Northen T.R."/>
            <person name="Banfield J.F."/>
        </authorList>
    </citation>
    <scope>NUCLEOTIDE SEQUENCE [LARGE SCALE GENOMIC DNA]</scope>
    <source>
        <strain evidence="3">NP_3</strain>
    </source>
</reference>
<dbReference type="Proteomes" id="UP000318509">
    <property type="component" value="Unassembled WGS sequence"/>
</dbReference>
<feature type="region of interest" description="Disordered" evidence="1">
    <location>
        <begin position="25"/>
        <end position="56"/>
    </location>
</feature>
<gene>
    <name evidence="3" type="ORF">E6H00_03585</name>
</gene>
<comment type="caution">
    <text evidence="3">The sequence shown here is derived from an EMBL/GenBank/DDBJ whole genome shotgun (WGS) entry which is preliminary data.</text>
</comment>
<dbReference type="AlphaFoldDB" id="A0A537K786"/>
<dbReference type="InterPro" id="IPR009061">
    <property type="entry name" value="DNA-bd_dom_put_sf"/>
</dbReference>
<dbReference type="SUPFAM" id="SSF46955">
    <property type="entry name" value="Putative DNA-binding domain"/>
    <property type="match status" value="1"/>
</dbReference>
<dbReference type="GO" id="GO:0006355">
    <property type="term" value="P:regulation of DNA-templated transcription"/>
    <property type="evidence" value="ECO:0007669"/>
    <property type="project" value="InterPro"/>
</dbReference>
<feature type="region of interest" description="Disordered" evidence="1">
    <location>
        <begin position="87"/>
        <end position="111"/>
    </location>
</feature>
<dbReference type="Gene3D" id="1.10.1660.10">
    <property type="match status" value="1"/>
</dbReference>
<evidence type="ECO:0000313" key="4">
    <source>
        <dbReference type="Proteomes" id="UP000318509"/>
    </source>
</evidence>
<name>A0A537K786_9BACT</name>
<feature type="compositionally biased region" description="Basic residues" evidence="1">
    <location>
        <begin position="37"/>
        <end position="50"/>
    </location>
</feature>
<dbReference type="GO" id="GO:0003677">
    <property type="term" value="F:DNA binding"/>
    <property type="evidence" value="ECO:0007669"/>
    <property type="project" value="InterPro"/>
</dbReference>
<feature type="domain" description="HTH merR-type" evidence="2">
    <location>
        <begin position="14"/>
        <end position="87"/>
    </location>
</feature>
<evidence type="ECO:0000256" key="1">
    <source>
        <dbReference type="SAM" id="MobiDB-lite"/>
    </source>
</evidence>
<accession>A0A537K786</accession>